<dbReference type="SUPFAM" id="SSF109998">
    <property type="entry name" value="Triger factor/SurA peptide-binding domain-like"/>
    <property type="match status" value="1"/>
</dbReference>
<dbReference type="RefSeq" id="WP_242284058.1">
    <property type="nucleotide sequence ID" value="NZ_JAKKSL010000001.1"/>
</dbReference>
<comment type="similarity">
    <text evidence="2">Belongs to the PpiC/parvulin rotamase family.</text>
</comment>
<dbReference type="PANTHER" id="PTHR47245:SF2">
    <property type="entry name" value="PEPTIDYL-PROLYL CIS-TRANS ISOMERASE HP_0175-RELATED"/>
    <property type="match status" value="1"/>
</dbReference>
<dbReference type="PROSITE" id="PS01096">
    <property type="entry name" value="PPIC_PPIASE_1"/>
    <property type="match status" value="1"/>
</dbReference>
<evidence type="ECO:0000256" key="3">
    <source>
        <dbReference type="ARBA" id="ARBA00013194"/>
    </source>
</evidence>
<evidence type="ECO:0000256" key="2">
    <source>
        <dbReference type="ARBA" id="ARBA00007656"/>
    </source>
</evidence>
<feature type="domain" description="PpiC" evidence="6">
    <location>
        <begin position="117"/>
        <end position="223"/>
    </location>
</feature>
<dbReference type="PROSITE" id="PS50198">
    <property type="entry name" value="PPIC_PPIASE_2"/>
    <property type="match status" value="1"/>
</dbReference>
<reference evidence="7" key="1">
    <citation type="submission" date="2022-01" db="EMBL/GenBank/DDBJ databases">
        <title>Colwellia maritima, isolated from seawater.</title>
        <authorList>
            <person name="Kristyanto S."/>
            <person name="Jung J."/>
            <person name="Jeon C.O."/>
        </authorList>
    </citation>
    <scope>NUCLEOTIDE SEQUENCE</scope>
    <source>
        <strain evidence="7">MSW7</strain>
    </source>
</reference>
<protein>
    <recommendedName>
        <fullName evidence="3">peptidylprolyl isomerase</fullName>
        <ecNumber evidence="3">5.2.1.8</ecNumber>
    </recommendedName>
</protein>
<dbReference type="InterPro" id="IPR027304">
    <property type="entry name" value="Trigger_fact/SurA_dom_sf"/>
</dbReference>
<dbReference type="InterPro" id="IPR000297">
    <property type="entry name" value="PPIase_PpiC"/>
</dbReference>
<dbReference type="InterPro" id="IPR050245">
    <property type="entry name" value="PrsA_foldase"/>
</dbReference>
<sequence length="279" mass="30736">MSSSCGTSDPTTPSKEQLPVITVNGVAIPEKDLANELQYHPNANFAVVVQQAGQALVIRQLLINEAKKHGLLSSSAESSNEEEAIQKVVESNISYEAPNEDICQRYYENNKEKFMTMPLMEVDHILLAAAKDDIEGRDAAENNAKVIISQLLQEIKNGEPSSFAALAKEYSACPSKENGGNLGQLSKGQTVPEFERQLMLLSEGISDKAIETRYGFHVVNINRKIEGKQLEYDMVSDKVRGYLINSASHLAIQAYIQSLVEKADIQGVPIKFSDENIHI</sequence>
<keyword evidence="5 7" id="KW-0413">Isomerase</keyword>
<dbReference type="Gene3D" id="3.10.50.40">
    <property type="match status" value="1"/>
</dbReference>
<evidence type="ECO:0000313" key="7">
    <source>
        <dbReference type="EMBL" id="MCI2282958.1"/>
    </source>
</evidence>
<evidence type="ECO:0000256" key="1">
    <source>
        <dbReference type="ARBA" id="ARBA00000971"/>
    </source>
</evidence>
<dbReference type="Pfam" id="PF13616">
    <property type="entry name" value="Rotamase_3"/>
    <property type="match status" value="1"/>
</dbReference>
<accession>A0ABS9WY78</accession>
<dbReference type="InterPro" id="IPR046357">
    <property type="entry name" value="PPIase_dom_sf"/>
</dbReference>
<evidence type="ECO:0000313" key="8">
    <source>
        <dbReference type="Proteomes" id="UP001139646"/>
    </source>
</evidence>
<comment type="caution">
    <text evidence="7">The sequence shown here is derived from an EMBL/GenBank/DDBJ whole genome shotgun (WGS) entry which is preliminary data.</text>
</comment>
<gene>
    <name evidence="7" type="ORF">L3081_05555</name>
</gene>
<dbReference type="Proteomes" id="UP001139646">
    <property type="component" value="Unassembled WGS sequence"/>
</dbReference>
<proteinExistence type="inferred from homology"/>
<dbReference type="SUPFAM" id="SSF54534">
    <property type="entry name" value="FKBP-like"/>
    <property type="match status" value="1"/>
</dbReference>
<dbReference type="PANTHER" id="PTHR47245">
    <property type="entry name" value="PEPTIDYLPROLYL ISOMERASE"/>
    <property type="match status" value="1"/>
</dbReference>
<dbReference type="EMBL" id="JAKKSL010000001">
    <property type="protein sequence ID" value="MCI2282958.1"/>
    <property type="molecule type" value="Genomic_DNA"/>
</dbReference>
<organism evidence="7 8">
    <name type="scientific">Colwellia maritima</name>
    <dbReference type="NCBI Taxonomy" id="2912588"/>
    <lineage>
        <taxon>Bacteria</taxon>
        <taxon>Pseudomonadati</taxon>
        <taxon>Pseudomonadota</taxon>
        <taxon>Gammaproteobacteria</taxon>
        <taxon>Alteromonadales</taxon>
        <taxon>Colwelliaceae</taxon>
        <taxon>Colwellia</taxon>
    </lineage>
</organism>
<dbReference type="EC" id="5.2.1.8" evidence="3"/>
<name>A0ABS9WY78_9GAMM</name>
<evidence type="ECO:0000256" key="4">
    <source>
        <dbReference type="ARBA" id="ARBA00023110"/>
    </source>
</evidence>
<dbReference type="InterPro" id="IPR023058">
    <property type="entry name" value="PPIase_PpiC_CS"/>
</dbReference>
<keyword evidence="8" id="KW-1185">Reference proteome</keyword>
<keyword evidence="4 5" id="KW-0697">Rotamase</keyword>
<evidence type="ECO:0000259" key="6">
    <source>
        <dbReference type="PROSITE" id="PS50198"/>
    </source>
</evidence>
<comment type="catalytic activity">
    <reaction evidence="1">
        <text>[protein]-peptidylproline (omega=180) = [protein]-peptidylproline (omega=0)</text>
        <dbReference type="Rhea" id="RHEA:16237"/>
        <dbReference type="Rhea" id="RHEA-COMP:10747"/>
        <dbReference type="Rhea" id="RHEA-COMP:10748"/>
        <dbReference type="ChEBI" id="CHEBI:83833"/>
        <dbReference type="ChEBI" id="CHEBI:83834"/>
        <dbReference type="EC" id="5.2.1.8"/>
    </reaction>
</comment>
<dbReference type="GO" id="GO:0016853">
    <property type="term" value="F:isomerase activity"/>
    <property type="evidence" value="ECO:0007669"/>
    <property type="project" value="UniProtKB-KW"/>
</dbReference>
<evidence type="ECO:0000256" key="5">
    <source>
        <dbReference type="PROSITE-ProRule" id="PRU00278"/>
    </source>
</evidence>